<evidence type="ECO:0000256" key="2">
    <source>
        <dbReference type="SAM" id="Phobius"/>
    </source>
</evidence>
<dbReference type="OrthoDB" id="5404822at2"/>
<feature type="transmembrane region" description="Helical" evidence="2">
    <location>
        <begin position="20"/>
        <end position="40"/>
    </location>
</feature>
<dbReference type="RefSeq" id="WP_145803741.1">
    <property type="nucleotide sequence ID" value="NZ_VIVK01000001.1"/>
</dbReference>
<dbReference type="InterPro" id="IPR007165">
    <property type="entry name" value="Phage_holin_4_2"/>
</dbReference>
<feature type="region of interest" description="Disordered" evidence="1">
    <location>
        <begin position="675"/>
        <end position="709"/>
    </location>
</feature>
<dbReference type="AlphaFoldDB" id="A0A561BMG3"/>
<feature type="transmembrane region" description="Helical" evidence="2">
    <location>
        <begin position="104"/>
        <end position="126"/>
    </location>
</feature>
<keyword evidence="2" id="KW-0472">Membrane</keyword>
<dbReference type="EMBL" id="VIVK01000001">
    <property type="protein sequence ID" value="TWD80071.1"/>
    <property type="molecule type" value="Genomic_DNA"/>
</dbReference>
<keyword evidence="2" id="KW-1133">Transmembrane helix</keyword>
<proteinExistence type="predicted"/>
<dbReference type="SUPFAM" id="SSF53649">
    <property type="entry name" value="Alkaline phosphatase-like"/>
    <property type="match status" value="1"/>
</dbReference>
<dbReference type="Proteomes" id="UP000318380">
    <property type="component" value="Unassembled WGS sequence"/>
</dbReference>
<protein>
    <submittedName>
        <fullName evidence="3">Uncharacterized membrane protein YvlD (DUF360 family)</fullName>
    </submittedName>
</protein>
<comment type="caution">
    <text evidence="3">The sequence shown here is derived from an EMBL/GenBank/DDBJ whole genome shotgun (WGS) entry which is preliminary data.</text>
</comment>
<dbReference type="Pfam" id="PF04020">
    <property type="entry name" value="Phage_holin_4_2"/>
    <property type="match status" value="1"/>
</dbReference>
<sequence>MARLGGARPAFRLGDLGRVLVTWIGAALALGFADAVLSGLRFSSIGQILLASAATLVVGAVVRPLLVVASAAIGWLAVLLLAIFGQALILAAALWVIPGIEASSFGVVLAAAWIASIVCTVLAWLLTSGTPEAFTAALVRRARRRRQAVEDPDVPGVVFVQLDGVPYPMLRWCLLASTLPTVSRWVRDRGYHLVEWTPRLPATTPASQLGILHGTIDGIPAFRWYDRGTGKVLVANRVADATVIEERASDGQGLLAGGGVSVSNLFSGDAERSLLTMSRMELSRGSADTRRRVAWYLARPDGFAGSLSGAIAEVARERFQARRQRRNDIRPRVHRGWVFAGLRAVTNVVLRDLNTALVAEEMLRGTKAIYVDYVDYDEVAHHAGVLRPESLATLDKLDRTLACLEELAAEAPRPYRIVVLSDHGQSQGETFADRYGLDLAGLCARLTEANVEAVEKPVEGWGRLEGLLDDLSGSKGTGPRIARNVAERVHHQTDLPDVATGSELIVLGSGNLGLICVPGDRRLTFEEISRRWPALIPGLAEHGGIGFVAVLSAEHGPLVVGARGVHVLETGTVTGDDPLAPFGERARLDVLRVVRMPEAPDLYVNSAVDPETGEVAAFEGLVGCHGGLGGWQDRAMVLAPPDLRLPDERIVGADALHHVLVGYLEDLGTRKPRTTAAQDFRPTDAGQSVASRARHGPVILDNDSRKGTR</sequence>
<dbReference type="Gene3D" id="3.40.720.10">
    <property type="entry name" value="Alkaline Phosphatase, subunit A"/>
    <property type="match status" value="1"/>
</dbReference>
<feature type="transmembrane region" description="Helical" evidence="2">
    <location>
        <begin position="72"/>
        <end position="97"/>
    </location>
</feature>
<keyword evidence="4" id="KW-1185">Reference proteome</keyword>
<organism evidence="3 4">
    <name type="scientific">Kribbella amoyensis</name>
    <dbReference type="NCBI Taxonomy" id="996641"/>
    <lineage>
        <taxon>Bacteria</taxon>
        <taxon>Bacillati</taxon>
        <taxon>Actinomycetota</taxon>
        <taxon>Actinomycetes</taxon>
        <taxon>Propionibacteriales</taxon>
        <taxon>Kribbellaceae</taxon>
        <taxon>Kribbella</taxon>
    </lineage>
</organism>
<gene>
    <name evidence="3" type="ORF">FB561_1143</name>
</gene>
<reference evidence="3 4" key="1">
    <citation type="submission" date="2019-06" db="EMBL/GenBank/DDBJ databases">
        <title>Sequencing the genomes of 1000 actinobacteria strains.</title>
        <authorList>
            <person name="Klenk H.-P."/>
        </authorList>
    </citation>
    <scope>NUCLEOTIDE SEQUENCE [LARGE SCALE GENOMIC DNA]</scope>
    <source>
        <strain evidence="3 4">DSM 24683</strain>
    </source>
</reference>
<evidence type="ECO:0000313" key="3">
    <source>
        <dbReference type="EMBL" id="TWD80071.1"/>
    </source>
</evidence>
<feature type="transmembrane region" description="Helical" evidence="2">
    <location>
        <begin position="47"/>
        <end position="66"/>
    </location>
</feature>
<name>A0A561BMG3_9ACTN</name>
<evidence type="ECO:0000256" key="1">
    <source>
        <dbReference type="SAM" id="MobiDB-lite"/>
    </source>
</evidence>
<keyword evidence="2" id="KW-0812">Transmembrane</keyword>
<evidence type="ECO:0000313" key="4">
    <source>
        <dbReference type="Proteomes" id="UP000318380"/>
    </source>
</evidence>
<dbReference type="InterPro" id="IPR017850">
    <property type="entry name" value="Alkaline_phosphatase_core_sf"/>
</dbReference>
<dbReference type="Pfam" id="PF01663">
    <property type="entry name" value="Phosphodiest"/>
    <property type="match status" value="1"/>
</dbReference>
<accession>A0A561BMG3</accession>
<dbReference type="InterPro" id="IPR002591">
    <property type="entry name" value="Phosphodiest/P_Trfase"/>
</dbReference>